<dbReference type="PANTHER" id="PTHR48078:SF6">
    <property type="entry name" value="L-THREONINE DEHYDRATASE CATABOLIC TDCB"/>
    <property type="match status" value="1"/>
</dbReference>
<evidence type="ECO:0000313" key="6">
    <source>
        <dbReference type="Proteomes" id="UP001251085"/>
    </source>
</evidence>
<keyword evidence="3" id="KW-0456">Lyase</keyword>
<evidence type="ECO:0000256" key="2">
    <source>
        <dbReference type="ARBA" id="ARBA00022898"/>
    </source>
</evidence>
<dbReference type="PANTHER" id="PTHR48078">
    <property type="entry name" value="THREONINE DEHYDRATASE, MITOCHONDRIAL-RELATED"/>
    <property type="match status" value="1"/>
</dbReference>
<reference evidence="6" key="1">
    <citation type="submission" date="2023-07" db="EMBL/GenBank/DDBJ databases">
        <title>Characterization of two Paracoccaceae strains isolated from Phycosphere and proposal of Xinfangfangia lacusdiani sp. nov.</title>
        <authorList>
            <person name="Deng Y."/>
            <person name="Zhang Y.Q."/>
        </authorList>
    </citation>
    <scope>NUCLEOTIDE SEQUENCE [LARGE SCALE GENOMIC DNA]</scope>
    <source>
        <strain evidence="6">CPCC 101403</strain>
    </source>
</reference>
<keyword evidence="2" id="KW-0663">Pyridoxal phosphate</keyword>
<dbReference type="EMBL" id="JAVRQI010000001">
    <property type="protein sequence ID" value="MDT1060307.1"/>
    <property type="molecule type" value="Genomic_DNA"/>
</dbReference>
<dbReference type="RefSeq" id="WP_311757420.1">
    <property type="nucleotide sequence ID" value="NZ_JAVRQI010000001.1"/>
</dbReference>
<gene>
    <name evidence="5" type="ORF">RM190_00470</name>
</gene>
<evidence type="ECO:0000256" key="1">
    <source>
        <dbReference type="ARBA" id="ARBA00001933"/>
    </source>
</evidence>
<dbReference type="InterPro" id="IPR000634">
    <property type="entry name" value="Ser/Thr_deHydtase_PyrdxlP-BS"/>
</dbReference>
<dbReference type="Proteomes" id="UP001251085">
    <property type="component" value="Unassembled WGS sequence"/>
</dbReference>
<name>A0ABU3E8U9_9RHOB</name>
<proteinExistence type="predicted"/>
<organism evidence="5 6">
    <name type="scientific">Paracoccus broussonetiae</name>
    <dbReference type="NCBI Taxonomy" id="3075834"/>
    <lineage>
        <taxon>Bacteria</taxon>
        <taxon>Pseudomonadati</taxon>
        <taxon>Pseudomonadota</taxon>
        <taxon>Alphaproteobacteria</taxon>
        <taxon>Rhodobacterales</taxon>
        <taxon>Paracoccaceae</taxon>
        <taxon>Paracoccus</taxon>
    </lineage>
</organism>
<dbReference type="InterPro" id="IPR001926">
    <property type="entry name" value="TrpB-like_PALP"/>
</dbReference>
<comment type="caution">
    <text evidence="5">The sequence shown here is derived from an EMBL/GenBank/DDBJ whole genome shotgun (WGS) entry which is preliminary data.</text>
</comment>
<sequence>MPNENERPDRRVSAPDILRAAQNIRPVIRATPLDRSLELSALVGAEVRLKLENQQATGSFKLRGAANVIAHLDERERATGVIAPTAGNHGLALAQAGRAAGVPVTICLPRTADPMKIAAMTANAAQIEFFDGIEEARQAALAQAHQGGARFVSAYDNPQMIAGGGTVGLEILTDWVDVQVILVCIGGGGLASGIATIAKAINPDVEIWAIQSEVSPTFIRWTQAGTQVQVDLAPSIAEGISGLIEPGTMTWPLVRDRVDRVLPVTEAEIREAMLWMLDHHQQVVEPSGAAAVAGAIRYADSLAGRRTAAVVTGGNVSGARYRALL</sequence>
<dbReference type="PROSITE" id="PS00165">
    <property type="entry name" value="DEHYDRATASE_SER_THR"/>
    <property type="match status" value="1"/>
</dbReference>
<evidence type="ECO:0000313" key="5">
    <source>
        <dbReference type="EMBL" id="MDT1060307.1"/>
    </source>
</evidence>
<evidence type="ECO:0000259" key="4">
    <source>
        <dbReference type="Pfam" id="PF00291"/>
    </source>
</evidence>
<dbReference type="Gene3D" id="3.40.50.1100">
    <property type="match status" value="2"/>
</dbReference>
<dbReference type="Pfam" id="PF00291">
    <property type="entry name" value="PALP"/>
    <property type="match status" value="1"/>
</dbReference>
<dbReference type="CDD" id="cd01562">
    <property type="entry name" value="Thr-dehyd"/>
    <property type="match status" value="1"/>
</dbReference>
<dbReference type="SUPFAM" id="SSF53686">
    <property type="entry name" value="Tryptophan synthase beta subunit-like PLP-dependent enzymes"/>
    <property type="match status" value="1"/>
</dbReference>
<dbReference type="InterPro" id="IPR036052">
    <property type="entry name" value="TrpB-like_PALP_sf"/>
</dbReference>
<feature type="domain" description="Tryptophan synthase beta chain-like PALP" evidence="4">
    <location>
        <begin position="25"/>
        <end position="313"/>
    </location>
</feature>
<accession>A0ABU3E8U9</accession>
<comment type="cofactor">
    <cofactor evidence="1">
        <name>pyridoxal 5'-phosphate</name>
        <dbReference type="ChEBI" id="CHEBI:597326"/>
    </cofactor>
</comment>
<protein>
    <submittedName>
        <fullName evidence="5">Threonine/serine dehydratase</fullName>
    </submittedName>
</protein>
<evidence type="ECO:0000256" key="3">
    <source>
        <dbReference type="ARBA" id="ARBA00023239"/>
    </source>
</evidence>
<keyword evidence="6" id="KW-1185">Reference proteome</keyword>
<dbReference type="InterPro" id="IPR050147">
    <property type="entry name" value="Ser/Thr_Dehydratase"/>
</dbReference>